<gene>
    <name evidence="6" type="ORF">ISF_05276</name>
</gene>
<sequence>MICLSKADEHALRHLSFNQSPPALAPGQTTCEDLNGMANLREHVAADQDDGGGGNAGLCGADAQDERLRHASPEPELPKAAEAGWWWNGPSLSSRTAVLGGPPASPASPSSQRTRYVWGWVTWISSVLVVSSVLSSLREPSSRAVVAPAFSSSPGEPTMLLLNDTATSAVSSAAPALLAAAATSGPLRKRSTCATGGVGGDEYNTPLHVGALFIILFVSFTGCAFPLLAVKFPRLRIPARFFFVVRHFGTGVLIATAFVHLLPTAFVSLGNPCLSSFWTKDYPAMPGAIALSAVFLVTVIEMVFHPSRRIQPEDIALNGGGGHQGCMANVAFVAEGERGADGSVTQPIRDMGPIGGRQSSVGQNLTQLSRSLSTSVDTSRDPSRIAVTGKNDAVLSSDEDSFRPPTLSAQQQLRRERLQCILLELGILFHSVFIGMALSVSVGNEFIVLLIAITFHQTFEGLALGSRIAAVKWEKQTIQPWLMALAYGCTTPLGQAIGLATHTLYSPDSEVGLILVGVMNAISAGLLTFASLVELLSEDFLSDASWRYLRGKSRVGACILVFLGAFGMSLVGAWA</sequence>
<dbReference type="PANTHER" id="PTHR11040">
    <property type="entry name" value="ZINC/IRON TRANSPORTER"/>
    <property type="match status" value="1"/>
</dbReference>
<dbReference type="GO" id="GO:0005886">
    <property type="term" value="C:plasma membrane"/>
    <property type="evidence" value="ECO:0007669"/>
    <property type="project" value="TreeGrafter"/>
</dbReference>
<evidence type="ECO:0000256" key="1">
    <source>
        <dbReference type="ARBA" id="ARBA00004141"/>
    </source>
</evidence>
<dbReference type="STRING" id="1081104.A0A167V655"/>
<keyword evidence="2 5" id="KW-0812">Transmembrane</keyword>
<protein>
    <submittedName>
        <fullName evidence="6">Zinc/iron permease</fullName>
    </submittedName>
</protein>
<feature type="transmembrane region" description="Helical" evidence="5">
    <location>
        <begin position="207"/>
        <end position="229"/>
    </location>
</feature>
<dbReference type="OrthoDB" id="448280at2759"/>
<dbReference type="GO" id="GO:0005385">
    <property type="term" value="F:zinc ion transmembrane transporter activity"/>
    <property type="evidence" value="ECO:0007669"/>
    <property type="project" value="TreeGrafter"/>
</dbReference>
<evidence type="ECO:0000256" key="4">
    <source>
        <dbReference type="ARBA" id="ARBA00023136"/>
    </source>
</evidence>
<dbReference type="EMBL" id="AZHB01000012">
    <property type="protein sequence ID" value="OAA62267.1"/>
    <property type="molecule type" value="Genomic_DNA"/>
</dbReference>
<comment type="subcellular location">
    <subcellularLocation>
        <location evidence="1">Membrane</location>
        <topology evidence="1">Multi-pass membrane protein</topology>
    </subcellularLocation>
</comment>
<dbReference type="InterPro" id="IPR003689">
    <property type="entry name" value="ZIP"/>
</dbReference>
<feature type="transmembrane region" description="Helical" evidence="5">
    <location>
        <begin position="117"/>
        <end position="137"/>
    </location>
</feature>
<keyword evidence="7" id="KW-1185">Reference proteome</keyword>
<dbReference type="Proteomes" id="UP000076744">
    <property type="component" value="Unassembled WGS sequence"/>
</dbReference>
<dbReference type="RefSeq" id="XP_018704017.1">
    <property type="nucleotide sequence ID" value="XM_018848881.1"/>
</dbReference>
<keyword evidence="3 5" id="KW-1133">Transmembrane helix</keyword>
<comment type="caution">
    <text evidence="6">The sequence shown here is derived from an EMBL/GenBank/DDBJ whole genome shotgun (WGS) entry which is preliminary data.</text>
</comment>
<keyword evidence="4 5" id="KW-0472">Membrane</keyword>
<feature type="transmembrane region" description="Helical" evidence="5">
    <location>
        <begin position="446"/>
        <end position="469"/>
    </location>
</feature>
<name>A0A167V655_CORFA</name>
<accession>A0A167V655</accession>
<proteinExistence type="predicted"/>
<evidence type="ECO:0000256" key="3">
    <source>
        <dbReference type="ARBA" id="ARBA00022989"/>
    </source>
</evidence>
<dbReference type="Pfam" id="PF02535">
    <property type="entry name" value="Zip"/>
    <property type="match status" value="1"/>
</dbReference>
<organism evidence="6 7">
    <name type="scientific">Cordyceps fumosorosea (strain ARSEF 2679)</name>
    <name type="common">Isaria fumosorosea</name>
    <dbReference type="NCBI Taxonomy" id="1081104"/>
    <lineage>
        <taxon>Eukaryota</taxon>
        <taxon>Fungi</taxon>
        <taxon>Dikarya</taxon>
        <taxon>Ascomycota</taxon>
        <taxon>Pezizomycotina</taxon>
        <taxon>Sordariomycetes</taxon>
        <taxon>Hypocreomycetidae</taxon>
        <taxon>Hypocreales</taxon>
        <taxon>Cordycipitaceae</taxon>
        <taxon>Cordyceps</taxon>
    </lineage>
</organism>
<feature type="transmembrane region" description="Helical" evidence="5">
    <location>
        <begin position="511"/>
        <end position="533"/>
    </location>
</feature>
<dbReference type="PANTHER" id="PTHR11040:SF55">
    <property type="entry name" value="MEMBRANE ZINC ION TRANSPORTER, PUTATIVE (AFU_ORTHOLOGUE AFUA_6G00470)-RELATED"/>
    <property type="match status" value="1"/>
</dbReference>
<evidence type="ECO:0000313" key="6">
    <source>
        <dbReference type="EMBL" id="OAA62267.1"/>
    </source>
</evidence>
<evidence type="ECO:0000256" key="5">
    <source>
        <dbReference type="SAM" id="Phobius"/>
    </source>
</evidence>
<feature type="transmembrane region" description="Helical" evidence="5">
    <location>
        <begin position="421"/>
        <end position="440"/>
    </location>
</feature>
<evidence type="ECO:0000313" key="7">
    <source>
        <dbReference type="Proteomes" id="UP000076744"/>
    </source>
</evidence>
<feature type="transmembrane region" description="Helical" evidence="5">
    <location>
        <begin position="481"/>
        <end position="505"/>
    </location>
</feature>
<feature type="transmembrane region" description="Helical" evidence="5">
    <location>
        <begin position="554"/>
        <end position="574"/>
    </location>
</feature>
<reference evidence="6 7" key="1">
    <citation type="journal article" date="2016" name="Genome Biol. Evol.">
        <title>Divergent and convergent evolution of fungal pathogenicity.</title>
        <authorList>
            <person name="Shang Y."/>
            <person name="Xiao G."/>
            <person name="Zheng P."/>
            <person name="Cen K."/>
            <person name="Zhan S."/>
            <person name="Wang C."/>
        </authorList>
    </citation>
    <scope>NUCLEOTIDE SEQUENCE [LARGE SCALE GENOMIC DNA]</scope>
    <source>
        <strain evidence="6 7">ARSEF 2679</strain>
    </source>
</reference>
<dbReference type="AlphaFoldDB" id="A0A167V655"/>
<evidence type="ECO:0000256" key="2">
    <source>
        <dbReference type="ARBA" id="ARBA00022692"/>
    </source>
</evidence>
<feature type="transmembrane region" description="Helical" evidence="5">
    <location>
        <begin position="282"/>
        <end position="304"/>
    </location>
</feature>
<dbReference type="GeneID" id="30021568"/>
<feature type="transmembrane region" description="Helical" evidence="5">
    <location>
        <begin position="241"/>
        <end position="262"/>
    </location>
</feature>